<protein>
    <submittedName>
        <fullName evidence="1">Uncharacterized protein</fullName>
    </submittedName>
</protein>
<proteinExistence type="predicted"/>
<gene>
    <name evidence="1" type="ORF">RLOC_00008872</name>
</gene>
<comment type="caution">
    <text evidence="1">The sequence shown here is derived from an EMBL/GenBank/DDBJ whole genome shotgun (WGS) entry which is preliminary data.</text>
</comment>
<dbReference type="EMBL" id="MUZQ01000064">
    <property type="protein sequence ID" value="OWK60162.1"/>
    <property type="molecule type" value="Genomic_DNA"/>
</dbReference>
<accession>A0A218V3H7</accession>
<reference evidence="1 2" key="1">
    <citation type="submission" date="2017-05" db="EMBL/GenBank/DDBJ databases">
        <title>Genome of assembly of the Bengalese finch, Lonchura striata domestica.</title>
        <authorList>
            <person name="Colquitt B.M."/>
            <person name="Brainard M.S."/>
        </authorList>
    </citation>
    <scope>NUCLEOTIDE SEQUENCE [LARGE SCALE GENOMIC DNA]</scope>
    <source>
        <strain evidence="1">White83orange57</strain>
    </source>
</reference>
<dbReference type="AlphaFoldDB" id="A0A218V3H7"/>
<name>A0A218V3H7_9PASE</name>
<evidence type="ECO:0000313" key="2">
    <source>
        <dbReference type="Proteomes" id="UP000197619"/>
    </source>
</evidence>
<sequence length="79" mass="8449">MQLCAATTVGVSSVGNREVTPGPFSAPVRKASLGRDPQKAFLVTPQQGMRRNKEGACFLDNSPIRVCLLSPLSGYFLLP</sequence>
<evidence type="ECO:0000313" key="1">
    <source>
        <dbReference type="EMBL" id="OWK60162.1"/>
    </source>
</evidence>
<dbReference type="Proteomes" id="UP000197619">
    <property type="component" value="Unassembled WGS sequence"/>
</dbReference>
<organism evidence="1 2">
    <name type="scientific">Lonchura striata</name>
    <name type="common">white-rumped munia</name>
    <dbReference type="NCBI Taxonomy" id="40157"/>
    <lineage>
        <taxon>Eukaryota</taxon>
        <taxon>Metazoa</taxon>
        <taxon>Chordata</taxon>
        <taxon>Craniata</taxon>
        <taxon>Vertebrata</taxon>
        <taxon>Euteleostomi</taxon>
        <taxon>Archelosauria</taxon>
        <taxon>Archosauria</taxon>
        <taxon>Dinosauria</taxon>
        <taxon>Saurischia</taxon>
        <taxon>Theropoda</taxon>
        <taxon>Coelurosauria</taxon>
        <taxon>Aves</taxon>
        <taxon>Neognathae</taxon>
        <taxon>Neoaves</taxon>
        <taxon>Telluraves</taxon>
        <taxon>Australaves</taxon>
        <taxon>Passeriformes</taxon>
        <taxon>Passeroidea</taxon>
        <taxon>Estrildidae</taxon>
        <taxon>Estrildinae</taxon>
        <taxon>Lonchura</taxon>
    </lineage>
</organism>
<keyword evidence="2" id="KW-1185">Reference proteome</keyword>